<evidence type="ECO:0000256" key="3">
    <source>
        <dbReference type="ARBA" id="ARBA00022989"/>
    </source>
</evidence>
<feature type="domain" description="TM2" evidence="6">
    <location>
        <begin position="54"/>
        <end position="78"/>
    </location>
</feature>
<evidence type="ECO:0000256" key="5">
    <source>
        <dbReference type="SAM" id="Phobius"/>
    </source>
</evidence>
<feature type="transmembrane region" description="Helical" evidence="5">
    <location>
        <begin position="58"/>
        <end position="79"/>
    </location>
</feature>
<dbReference type="InterPro" id="IPR007829">
    <property type="entry name" value="TM2"/>
</dbReference>
<accession>A0A9D2TQ01</accession>
<gene>
    <name evidence="7" type="ORF">H9751_04790</name>
</gene>
<keyword evidence="2 5" id="KW-0812">Transmembrane</keyword>
<sequence length="80" mass="8489">MIDRGSTPGGVLPPLYGAQQENAGQYSQHGWYDQHGTVPSGVPGYPTVPPGYHPQSRVAAACLAFFLGGFGAHNFYIGLR</sequence>
<comment type="subcellular location">
    <subcellularLocation>
        <location evidence="1">Membrane</location>
        <topology evidence="1">Multi-pass membrane protein</topology>
    </subcellularLocation>
</comment>
<proteinExistence type="predicted"/>
<reference evidence="7" key="1">
    <citation type="journal article" date="2021" name="PeerJ">
        <title>Extensive microbial diversity within the chicken gut microbiome revealed by metagenomics and culture.</title>
        <authorList>
            <person name="Gilroy R."/>
            <person name="Ravi A."/>
            <person name="Getino M."/>
            <person name="Pursley I."/>
            <person name="Horton D.L."/>
            <person name="Alikhan N.F."/>
            <person name="Baker D."/>
            <person name="Gharbi K."/>
            <person name="Hall N."/>
            <person name="Watson M."/>
            <person name="Adriaenssens E.M."/>
            <person name="Foster-Nyarko E."/>
            <person name="Jarju S."/>
            <person name="Secka A."/>
            <person name="Antonio M."/>
            <person name="Oren A."/>
            <person name="Chaudhuri R.R."/>
            <person name="La Ragione R."/>
            <person name="Hildebrand F."/>
            <person name="Pallen M.J."/>
        </authorList>
    </citation>
    <scope>NUCLEOTIDE SEQUENCE</scope>
    <source>
        <strain evidence="7">ChiHjej13B12-4958</strain>
    </source>
</reference>
<reference evidence="7" key="2">
    <citation type="submission" date="2021-04" db="EMBL/GenBank/DDBJ databases">
        <authorList>
            <person name="Gilroy R."/>
        </authorList>
    </citation>
    <scope>NUCLEOTIDE SEQUENCE</scope>
    <source>
        <strain evidence="7">ChiHjej13B12-4958</strain>
    </source>
</reference>
<dbReference type="Proteomes" id="UP000823858">
    <property type="component" value="Unassembled WGS sequence"/>
</dbReference>
<organism evidence="7 8">
    <name type="scientific">Candidatus Corynebacterium faecigallinarum</name>
    <dbReference type="NCBI Taxonomy" id="2838528"/>
    <lineage>
        <taxon>Bacteria</taxon>
        <taxon>Bacillati</taxon>
        <taxon>Actinomycetota</taxon>
        <taxon>Actinomycetes</taxon>
        <taxon>Mycobacteriales</taxon>
        <taxon>Corynebacteriaceae</taxon>
        <taxon>Corynebacterium</taxon>
    </lineage>
</organism>
<comment type="caution">
    <text evidence="7">The sequence shown here is derived from an EMBL/GenBank/DDBJ whole genome shotgun (WGS) entry which is preliminary data.</text>
</comment>
<dbReference type="Pfam" id="PF05154">
    <property type="entry name" value="TM2"/>
    <property type="match status" value="1"/>
</dbReference>
<name>A0A9D2TQ01_9CORY</name>
<dbReference type="GO" id="GO:0016020">
    <property type="term" value="C:membrane"/>
    <property type="evidence" value="ECO:0007669"/>
    <property type="project" value="UniProtKB-SubCell"/>
</dbReference>
<evidence type="ECO:0000313" key="8">
    <source>
        <dbReference type="Proteomes" id="UP000823858"/>
    </source>
</evidence>
<evidence type="ECO:0000313" key="7">
    <source>
        <dbReference type="EMBL" id="HJC84855.1"/>
    </source>
</evidence>
<evidence type="ECO:0000256" key="2">
    <source>
        <dbReference type="ARBA" id="ARBA00022692"/>
    </source>
</evidence>
<evidence type="ECO:0000256" key="4">
    <source>
        <dbReference type="ARBA" id="ARBA00023136"/>
    </source>
</evidence>
<dbReference type="AlphaFoldDB" id="A0A9D2TQ01"/>
<evidence type="ECO:0000259" key="6">
    <source>
        <dbReference type="Pfam" id="PF05154"/>
    </source>
</evidence>
<keyword evidence="4 5" id="KW-0472">Membrane</keyword>
<evidence type="ECO:0000256" key="1">
    <source>
        <dbReference type="ARBA" id="ARBA00004141"/>
    </source>
</evidence>
<protein>
    <submittedName>
        <fullName evidence="7">TM2 domain-containing protein</fullName>
    </submittedName>
</protein>
<keyword evidence="3 5" id="KW-1133">Transmembrane helix</keyword>
<dbReference type="EMBL" id="DWVP01000010">
    <property type="protein sequence ID" value="HJC84855.1"/>
    <property type="molecule type" value="Genomic_DNA"/>
</dbReference>